<dbReference type="Proteomes" id="UP001054837">
    <property type="component" value="Unassembled WGS sequence"/>
</dbReference>
<dbReference type="AlphaFoldDB" id="A0AAV4TTN5"/>
<dbReference type="EMBL" id="BPLQ01010163">
    <property type="protein sequence ID" value="GIY48861.1"/>
    <property type="molecule type" value="Genomic_DNA"/>
</dbReference>
<evidence type="ECO:0000313" key="1">
    <source>
        <dbReference type="EMBL" id="GIY48861.1"/>
    </source>
</evidence>
<name>A0AAV4TTN5_9ARAC</name>
<dbReference type="PROSITE" id="PS50096">
    <property type="entry name" value="IQ"/>
    <property type="match status" value="1"/>
</dbReference>
<comment type="caution">
    <text evidence="1">The sequence shown here is derived from an EMBL/GenBank/DDBJ whole genome shotgun (WGS) entry which is preliminary data.</text>
</comment>
<protein>
    <submittedName>
        <fullName evidence="1">Uncharacterized protein</fullName>
    </submittedName>
</protein>
<organism evidence="1 2">
    <name type="scientific">Caerostris darwini</name>
    <dbReference type="NCBI Taxonomy" id="1538125"/>
    <lineage>
        <taxon>Eukaryota</taxon>
        <taxon>Metazoa</taxon>
        <taxon>Ecdysozoa</taxon>
        <taxon>Arthropoda</taxon>
        <taxon>Chelicerata</taxon>
        <taxon>Arachnida</taxon>
        <taxon>Araneae</taxon>
        <taxon>Araneomorphae</taxon>
        <taxon>Entelegynae</taxon>
        <taxon>Araneoidea</taxon>
        <taxon>Araneidae</taxon>
        <taxon>Caerostris</taxon>
    </lineage>
</organism>
<gene>
    <name evidence="1" type="ORF">CDAR_31</name>
</gene>
<keyword evidence="2" id="KW-1185">Reference proteome</keyword>
<proteinExistence type="predicted"/>
<accession>A0AAV4TTN5</accession>
<evidence type="ECO:0000313" key="2">
    <source>
        <dbReference type="Proteomes" id="UP001054837"/>
    </source>
</evidence>
<reference evidence="1 2" key="1">
    <citation type="submission" date="2021-06" db="EMBL/GenBank/DDBJ databases">
        <title>Caerostris darwini draft genome.</title>
        <authorList>
            <person name="Kono N."/>
            <person name="Arakawa K."/>
        </authorList>
    </citation>
    <scope>NUCLEOTIDE SEQUENCE [LARGE SCALE GENOMIC DNA]</scope>
</reference>
<sequence length="151" mass="17936">MIIFEDFCKAGKKKIDNNNKITQTEEKPAKDQKIQVCALQINIFSQTEASLKNKSTQVVMKQIDKYSQTRNVPFNEQSAQTFNNFQNITRETQTYPHLTAKIEKRASPENIRFCVPSNRAFVRRHRQRHLVHRKKISIRTQTRYRGRKKRK</sequence>